<dbReference type="Gene3D" id="3.60.21.10">
    <property type="match status" value="1"/>
</dbReference>
<organism evidence="4 5">
    <name type="scientific">candidate division WOR_3 bacterium SM23_42</name>
    <dbReference type="NCBI Taxonomy" id="1703779"/>
    <lineage>
        <taxon>Bacteria</taxon>
        <taxon>Bacteria division WOR-3</taxon>
    </lineage>
</organism>
<dbReference type="EMBL" id="LJUJ01000018">
    <property type="protein sequence ID" value="KPK63149.1"/>
    <property type="molecule type" value="Genomic_DNA"/>
</dbReference>
<keyword evidence="1" id="KW-0732">Signal</keyword>
<dbReference type="Pfam" id="PF06452">
    <property type="entry name" value="CBM9_1"/>
    <property type="match status" value="1"/>
</dbReference>
<dbReference type="PATRIC" id="fig|1703779.3.peg.69"/>
<evidence type="ECO:0000259" key="3">
    <source>
        <dbReference type="Pfam" id="PF06452"/>
    </source>
</evidence>
<dbReference type="InterPro" id="IPR029052">
    <property type="entry name" value="Metallo-depent_PP-like"/>
</dbReference>
<evidence type="ECO:0000313" key="4">
    <source>
        <dbReference type="EMBL" id="KPK63149.1"/>
    </source>
</evidence>
<accession>A0A0S8FU66</accession>
<dbReference type="GO" id="GO:0004553">
    <property type="term" value="F:hydrolase activity, hydrolyzing O-glycosyl compounds"/>
    <property type="evidence" value="ECO:0007669"/>
    <property type="project" value="InterPro"/>
</dbReference>
<dbReference type="PANTHER" id="PTHR43143">
    <property type="entry name" value="METALLOPHOSPHOESTERASE, CALCINEURIN SUPERFAMILY"/>
    <property type="match status" value="1"/>
</dbReference>
<dbReference type="GO" id="GO:0030246">
    <property type="term" value="F:carbohydrate binding"/>
    <property type="evidence" value="ECO:0007669"/>
    <property type="project" value="InterPro"/>
</dbReference>
<dbReference type="GO" id="GO:0016052">
    <property type="term" value="P:carbohydrate catabolic process"/>
    <property type="evidence" value="ECO:0007669"/>
    <property type="project" value="InterPro"/>
</dbReference>
<dbReference type="Pfam" id="PF00149">
    <property type="entry name" value="Metallophos"/>
    <property type="match status" value="1"/>
</dbReference>
<reference evidence="4 5" key="1">
    <citation type="journal article" date="2015" name="Microbiome">
        <title>Genomic resolution of linkages in carbon, nitrogen, and sulfur cycling among widespread estuary sediment bacteria.</title>
        <authorList>
            <person name="Baker B.J."/>
            <person name="Lazar C.S."/>
            <person name="Teske A.P."/>
            <person name="Dick G.J."/>
        </authorList>
    </citation>
    <scope>NUCLEOTIDE SEQUENCE [LARGE SCALE GENOMIC DNA]</scope>
    <source>
        <strain evidence="4">SM23_42</strain>
    </source>
</reference>
<dbReference type="STRING" id="1703779.AMJ83_08280"/>
<evidence type="ECO:0000313" key="5">
    <source>
        <dbReference type="Proteomes" id="UP000051373"/>
    </source>
</evidence>
<sequence length="579" mass="66804">MKKTVFVTLVLILFLSAKTDDGFRFVVVGDRTGSAQDLVFEEIIDEIKLLDPDFVMCVGDLIEGYQTDTTIMYAQWDSIIATIETLPCKFYYVAGNHEIQNEIDRAIYEEKTGVKRYYSFDYANSHFIILDNTMTYWAQPQEMDHEQLEWLENDLEKNKQADNIFVFYHIPTYIYALRENTTDTLVQVFEKYGVDVVFTGHHHEYSYLNRNNIEYVNVGSSGGGMSTNDPARGHFYHYLKVSVRGQERNIAVLKKESALVRNVVTLEDIRIIRQLDEEAITIDDCVVDDDAKNVTQSVAVTVENIGPDSLKDPIQWQVDPRRYTITPVEMPLAIASEESKEYQFDVTVHDGSDLFPIPSFTLAYPFTYGKVCTLYNILSLKRHKFVDRLESAPVIDGKLDDYVWQAIVPIAQFSNYNASTVASVEKTEIYFAHDNDNLYFAARCFESDFSGLRADIFEHDGTTYYDDNVWLFFDTNFDHQTYYQAIINCNGAVFDRKCSLIDGVLDRDVSWNGTWEVASGREDNAWTLELKIAKQELTPFSEDKWGFNMRRLQPRLGDAGYWSIPFAHAPQYFGILEFR</sequence>
<proteinExistence type="predicted"/>
<feature type="chain" id="PRO_5006646441" evidence="1">
    <location>
        <begin position="20"/>
        <end position="579"/>
    </location>
</feature>
<feature type="domain" description="Calcineurin-like phosphoesterase" evidence="2">
    <location>
        <begin position="23"/>
        <end position="205"/>
    </location>
</feature>
<feature type="signal peptide" evidence="1">
    <location>
        <begin position="1"/>
        <end position="19"/>
    </location>
</feature>
<dbReference type="AlphaFoldDB" id="A0A0S8FU66"/>
<dbReference type="Proteomes" id="UP000051373">
    <property type="component" value="Unassembled WGS sequence"/>
</dbReference>
<feature type="domain" description="Carbohydrate-binding" evidence="3">
    <location>
        <begin position="395"/>
        <end position="549"/>
    </location>
</feature>
<dbReference type="InterPro" id="IPR004843">
    <property type="entry name" value="Calcineurin-like_PHP"/>
</dbReference>
<dbReference type="SUPFAM" id="SSF56300">
    <property type="entry name" value="Metallo-dependent phosphatases"/>
    <property type="match status" value="1"/>
</dbReference>
<evidence type="ECO:0000259" key="2">
    <source>
        <dbReference type="Pfam" id="PF00149"/>
    </source>
</evidence>
<name>A0A0S8FU66_UNCW3</name>
<dbReference type="PANTHER" id="PTHR43143:SF1">
    <property type="entry name" value="SERINE_THREONINE-PROTEIN PHOSPHATASE CPPED1"/>
    <property type="match status" value="1"/>
</dbReference>
<evidence type="ECO:0000256" key="1">
    <source>
        <dbReference type="SAM" id="SignalP"/>
    </source>
</evidence>
<dbReference type="InterPro" id="IPR010502">
    <property type="entry name" value="Carb-bd_dom_fam9"/>
</dbReference>
<dbReference type="InterPro" id="IPR051918">
    <property type="entry name" value="STPP_CPPED1"/>
</dbReference>
<dbReference type="SUPFAM" id="SSF49344">
    <property type="entry name" value="CBD9-like"/>
    <property type="match status" value="1"/>
</dbReference>
<comment type="caution">
    <text evidence="4">The sequence shown here is derived from an EMBL/GenBank/DDBJ whole genome shotgun (WGS) entry which is preliminary data.</text>
</comment>
<gene>
    <name evidence="4" type="ORF">AMJ83_08280</name>
</gene>
<protein>
    <submittedName>
        <fullName evidence="4">Uncharacterized protein</fullName>
    </submittedName>
</protein>
<dbReference type="Gene3D" id="2.60.40.1190">
    <property type="match status" value="1"/>
</dbReference>